<gene>
    <name evidence="1" type="ORF">LOD99_15153</name>
</gene>
<keyword evidence="2" id="KW-1185">Reference proteome</keyword>
<dbReference type="AlphaFoldDB" id="A0AAV7KCA1"/>
<reference evidence="1 2" key="1">
    <citation type="journal article" date="2023" name="BMC Biol.">
        <title>The compact genome of the sponge Oopsacas minuta (Hexactinellida) is lacking key metazoan core genes.</title>
        <authorList>
            <person name="Santini S."/>
            <person name="Schenkelaars Q."/>
            <person name="Jourda C."/>
            <person name="Duchesne M."/>
            <person name="Belahbib H."/>
            <person name="Rocher C."/>
            <person name="Selva M."/>
            <person name="Riesgo A."/>
            <person name="Vervoort M."/>
            <person name="Leys S.P."/>
            <person name="Kodjabachian L."/>
            <person name="Le Bivic A."/>
            <person name="Borchiellini C."/>
            <person name="Claverie J.M."/>
            <person name="Renard E."/>
        </authorList>
    </citation>
    <scope>NUCLEOTIDE SEQUENCE [LARGE SCALE GENOMIC DNA]</scope>
    <source>
        <strain evidence="1">SPO-2</strain>
    </source>
</reference>
<comment type="caution">
    <text evidence="1">The sequence shown here is derived from an EMBL/GenBank/DDBJ whole genome shotgun (WGS) entry which is preliminary data.</text>
</comment>
<evidence type="ECO:0000313" key="2">
    <source>
        <dbReference type="Proteomes" id="UP001165289"/>
    </source>
</evidence>
<evidence type="ECO:0000313" key="1">
    <source>
        <dbReference type="EMBL" id="KAI6658828.1"/>
    </source>
</evidence>
<protein>
    <submittedName>
        <fullName evidence="1">Uncharacterized protein</fullName>
    </submittedName>
</protein>
<accession>A0AAV7KCA1</accession>
<dbReference type="Proteomes" id="UP001165289">
    <property type="component" value="Unassembled WGS sequence"/>
</dbReference>
<dbReference type="EMBL" id="JAKMXF010000077">
    <property type="protein sequence ID" value="KAI6658828.1"/>
    <property type="molecule type" value="Genomic_DNA"/>
</dbReference>
<sequence>MEGNSGKLNSDSGTDIFQLAVEHVSSRLDSDSIYVNSLDPSNISSSQLDTDFSAGSLEREVSNRKFLGLLASACEQAELYSLKSTLSSSPPQTEVTDTLFWTYIDCDNLLWLKVATQIANIAVSKYLYNQFESTENRNLAINFGNLNKIKSAAVLRKEKFDLLSLQRFSNDNWSELISLQQYYRNVTVGSNVRGYIQSLGHNPFIIHLYTEDQIKILKCFKDKSIILHLDATGSIIRKIEPSQHKVFYYALTAQHPTCSTSPVPLAEMISSGH</sequence>
<name>A0AAV7KCA1_9METZ</name>
<organism evidence="1 2">
    <name type="scientific">Oopsacas minuta</name>
    <dbReference type="NCBI Taxonomy" id="111878"/>
    <lineage>
        <taxon>Eukaryota</taxon>
        <taxon>Metazoa</taxon>
        <taxon>Porifera</taxon>
        <taxon>Hexactinellida</taxon>
        <taxon>Hexasterophora</taxon>
        <taxon>Lyssacinosida</taxon>
        <taxon>Leucopsacidae</taxon>
        <taxon>Oopsacas</taxon>
    </lineage>
</organism>
<proteinExistence type="predicted"/>